<accession>A0ACC0PNA2</accession>
<dbReference type="Proteomes" id="UP001062846">
    <property type="component" value="Chromosome 2"/>
</dbReference>
<evidence type="ECO:0000313" key="1">
    <source>
        <dbReference type="EMBL" id="KAI8567202.1"/>
    </source>
</evidence>
<organism evidence="1 2">
    <name type="scientific">Rhododendron molle</name>
    <name type="common">Chinese azalea</name>
    <name type="synonym">Azalea mollis</name>
    <dbReference type="NCBI Taxonomy" id="49168"/>
    <lineage>
        <taxon>Eukaryota</taxon>
        <taxon>Viridiplantae</taxon>
        <taxon>Streptophyta</taxon>
        <taxon>Embryophyta</taxon>
        <taxon>Tracheophyta</taxon>
        <taxon>Spermatophyta</taxon>
        <taxon>Magnoliopsida</taxon>
        <taxon>eudicotyledons</taxon>
        <taxon>Gunneridae</taxon>
        <taxon>Pentapetalae</taxon>
        <taxon>asterids</taxon>
        <taxon>Ericales</taxon>
        <taxon>Ericaceae</taxon>
        <taxon>Ericoideae</taxon>
        <taxon>Rhodoreae</taxon>
        <taxon>Rhododendron</taxon>
    </lineage>
</organism>
<protein>
    <submittedName>
        <fullName evidence="1">Uncharacterized protein</fullName>
    </submittedName>
</protein>
<reference evidence="1" key="1">
    <citation type="submission" date="2022-02" db="EMBL/GenBank/DDBJ databases">
        <title>Plant Genome Project.</title>
        <authorList>
            <person name="Zhang R.-G."/>
        </authorList>
    </citation>
    <scope>NUCLEOTIDE SEQUENCE</scope>
    <source>
        <strain evidence="1">AT1</strain>
    </source>
</reference>
<dbReference type="EMBL" id="CM046389">
    <property type="protein sequence ID" value="KAI8567202.1"/>
    <property type="molecule type" value="Genomic_DNA"/>
</dbReference>
<name>A0ACC0PNA2_RHOML</name>
<gene>
    <name evidence="1" type="ORF">RHMOL_Rhmol02G0102300</name>
</gene>
<evidence type="ECO:0000313" key="2">
    <source>
        <dbReference type="Proteomes" id="UP001062846"/>
    </source>
</evidence>
<keyword evidence="2" id="KW-1185">Reference proteome</keyword>
<comment type="caution">
    <text evidence="1">The sequence shown here is derived from an EMBL/GenBank/DDBJ whole genome shotgun (WGS) entry which is preliminary data.</text>
</comment>
<proteinExistence type="predicted"/>
<sequence>MSNDGTLPQEVLTDVLSRLPVKSLCRFNMPPPPCGALATACFSLPTTTVPVLFLLNPSTRECNKFPPPPSILDPVHKIRGSLYGLGYDSSTDNYKVVNISRYNTRFSQYNTEFSHSFTMLDVYSLETNAWRRITYIDYHPMGNSGGVSFKGCIHGLCLRAGSQVIVAFDLSDEVFREVPLPASFSGCKISLYDVAVYGGCLCLVSRRETKKKGTARDMVVCGIPPRFSFEGTYGESLISPHHGRGNGRQ</sequence>